<evidence type="ECO:0000256" key="2">
    <source>
        <dbReference type="ARBA" id="ARBA00022679"/>
    </source>
</evidence>
<comment type="caution">
    <text evidence="8">The sequence shown here is derived from an EMBL/GenBank/DDBJ whole genome shotgun (WGS) entry which is preliminary data.</text>
</comment>
<keyword evidence="9" id="KW-1185">Reference proteome</keyword>
<dbReference type="InterPro" id="IPR031303">
    <property type="entry name" value="C5_meth_CS"/>
</dbReference>
<evidence type="ECO:0000256" key="1">
    <source>
        <dbReference type="ARBA" id="ARBA00022603"/>
    </source>
</evidence>
<dbReference type="PANTHER" id="PTHR10629">
    <property type="entry name" value="CYTOSINE-SPECIFIC METHYLTRANSFERASE"/>
    <property type="match status" value="1"/>
</dbReference>
<reference evidence="9" key="1">
    <citation type="submission" date="2023-07" db="EMBL/GenBank/DDBJ databases">
        <title>30 novel species of actinomycetes from the DSMZ collection.</title>
        <authorList>
            <person name="Nouioui I."/>
        </authorList>
    </citation>
    <scope>NUCLEOTIDE SEQUENCE [LARGE SCALE GENOMIC DNA]</scope>
    <source>
        <strain evidence="9">DSM 44917</strain>
    </source>
</reference>
<dbReference type="PROSITE" id="PS00094">
    <property type="entry name" value="C5_MTASE_1"/>
    <property type="match status" value="1"/>
</dbReference>
<dbReference type="Gene3D" id="3.40.50.150">
    <property type="entry name" value="Vaccinia Virus protein VP39"/>
    <property type="match status" value="1"/>
</dbReference>
<dbReference type="InterPro" id="IPR029063">
    <property type="entry name" value="SAM-dependent_MTases_sf"/>
</dbReference>
<dbReference type="InterPro" id="IPR018117">
    <property type="entry name" value="C5_DNA_meth_AS"/>
</dbReference>
<dbReference type="EC" id="2.1.1.37" evidence="7"/>
<evidence type="ECO:0000256" key="3">
    <source>
        <dbReference type="ARBA" id="ARBA00022691"/>
    </source>
</evidence>
<protein>
    <recommendedName>
        <fullName evidence="7">Cytosine-specific methyltransferase</fullName>
        <ecNumber evidence="7">2.1.1.37</ecNumber>
    </recommendedName>
</protein>
<dbReference type="EMBL" id="JAVREN010000021">
    <property type="protein sequence ID" value="MDT0308363.1"/>
    <property type="molecule type" value="Genomic_DNA"/>
</dbReference>
<dbReference type="Gene3D" id="3.90.120.10">
    <property type="entry name" value="DNA Methylase, subunit A, domain 2"/>
    <property type="match status" value="1"/>
</dbReference>
<keyword evidence="4" id="KW-0680">Restriction system</keyword>
<dbReference type="Proteomes" id="UP001183388">
    <property type="component" value="Unassembled WGS sequence"/>
</dbReference>
<keyword evidence="3 5" id="KW-0949">S-adenosyl-L-methionine</keyword>
<keyword evidence="1 5" id="KW-0489">Methyltransferase</keyword>
<feature type="active site" evidence="5">
    <location>
        <position position="97"/>
    </location>
</feature>
<name>A0ABU2LAX0_9ACTN</name>
<comment type="catalytic activity">
    <reaction evidence="7">
        <text>a 2'-deoxycytidine in DNA + S-adenosyl-L-methionine = a 5-methyl-2'-deoxycytidine in DNA + S-adenosyl-L-homocysteine + H(+)</text>
        <dbReference type="Rhea" id="RHEA:13681"/>
        <dbReference type="Rhea" id="RHEA-COMP:11369"/>
        <dbReference type="Rhea" id="RHEA-COMP:11370"/>
        <dbReference type="ChEBI" id="CHEBI:15378"/>
        <dbReference type="ChEBI" id="CHEBI:57856"/>
        <dbReference type="ChEBI" id="CHEBI:59789"/>
        <dbReference type="ChEBI" id="CHEBI:85452"/>
        <dbReference type="ChEBI" id="CHEBI:85454"/>
        <dbReference type="EC" id="2.1.1.37"/>
    </reaction>
</comment>
<evidence type="ECO:0000256" key="4">
    <source>
        <dbReference type="ARBA" id="ARBA00022747"/>
    </source>
</evidence>
<sequence>MTADRPDEPLRVVDLFSGCGGFTEGFRSFRPPGEEDREDPLFQSVFAVEKDPAAAATYAANFAPEGADDHMLVGEIEHWVPQSQDLRADVVIGGPPCQGFSGLGKEDPDDPKNKLWRHYVAVVKALEPKVFVIENVDRFLSSPEFRDLKREVRTGGDLANYRLLPPPDARDNDSERIRDRRYLLNAANYGVPQTRRRAIVIGVRKDVPELSALRYPAATHRKPILGALDDGGRTWRTVESVFRRTKGMGLLEDLPERPEGYCLTRELHIRRNPEKLSLARYKAIPAGGNRKALTGVWYRVDSKGRIRLSTEPGYRLLKGPEVYLSTESWDGHRTGTGDVMGRLHMDRPAVTIRTEFYKPEKGRYLHPTEDRPITHFEAALLQGFPEDFKWCGSKTEIARQIGNAVPIGLGRAIAGAIYAALRG</sequence>
<dbReference type="GO" id="GO:0003886">
    <property type="term" value="F:DNA (cytosine-5-)-methyltransferase activity"/>
    <property type="evidence" value="ECO:0007669"/>
    <property type="project" value="UniProtKB-EC"/>
</dbReference>
<gene>
    <name evidence="8" type="ORF">RM780_15540</name>
</gene>
<organism evidence="8 9">
    <name type="scientific">Streptomyces boetiae</name>
    <dbReference type="NCBI Taxonomy" id="3075541"/>
    <lineage>
        <taxon>Bacteria</taxon>
        <taxon>Bacillati</taxon>
        <taxon>Actinomycetota</taxon>
        <taxon>Actinomycetes</taxon>
        <taxon>Kitasatosporales</taxon>
        <taxon>Streptomycetaceae</taxon>
        <taxon>Streptomyces</taxon>
    </lineage>
</organism>
<evidence type="ECO:0000256" key="5">
    <source>
        <dbReference type="PROSITE-ProRule" id="PRU01016"/>
    </source>
</evidence>
<evidence type="ECO:0000313" key="9">
    <source>
        <dbReference type="Proteomes" id="UP001183388"/>
    </source>
</evidence>
<dbReference type="NCBIfam" id="TIGR00675">
    <property type="entry name" value="dcm"/>
    <property type="match status" value="1"/>
</dbReference>
<dbReference type="PROSITE" id="PS51679">
    <property type="entry name" value="SAM_MT_C5"/>
    <property type="match status" value="1"/>
</dbReference>
<dbReference type="InterPro" id="IPR050390">
    <property type="entry name" value="C5-Methyltransferase"/>
</dbReference>
<evidence type="ECO:0000313" key="8">
    <source>
        <dbReference type="EMBL" id="MDT0308363.1"/>
    </source>
</evidence>
<keyword evidence="2 5" id="KW-0808">Transferase</keyword>
<evidence type="ECO:0000256" key="6">
    <source>
        <dbReference type="RuleBase" id="RU000416"/>
    </source>
</evidence>
<dbReference type="SUPFAM" id="SSF53335">
    <property type="entry name" value="S-adenosyl-L-methionine-dependent methyltransferases"/>
    <property type="match status" value="1"/>
</dbReference>
<dbReference type="Pfam" id="PF00145">
    <property type="entry name" value="DNA_methylase"/>
    <property type="match status" value="1"/>
</dbReference>
<dbReference type="PANTHER" id="PTHR10629:SF52">
    <property type="entry name" value="DNA (CYTOSINE-5)-METHYLTRANSFERASE 1"/>
    <property type="match status" value="1"/>
</dbReference>
<dbReference type="RefSeq" id="WP_311631312.1">
    <property type="nucleotide sequence ID" value="NZ_JAVREN010000021.1"/>
</dbReference>
<proteinExistence type="inferred from homology"/>
<dbReference type="PRINTS" id="PR00105">
    <property type="entry name" value="C5METTRFRASE"/>
</dbReference>
<evidence type="ECO:0000256" key="7">
    <source>
        <dbReference type="RuleBase" id="RU000417"/>
    </source>
</evidence>
<accession>A0ABU2LAX0</accession>
<comment type="similarity">
    <text evidence="5 6">Belongs to the class I-like SAM-binding methyltransferase superfamily. C5-methyltransferase family.</text>
</comment>
<dbReference type="GO" id="GO:0032259">
    <property type="term" value="P:methylation"/>
    <property type="evidence" value="ECO:0007669"/>
    <property type="project" value="UniProtKB-KW"/>
</dbReference>
<dbReference type="InterPro" id="IPR001525">
    <property type="entry name" value="C5_MeTfrase"/>
</dbReference>
<dbReference type="PROSITE" id="PS00095">
    <property type="entry name" value="C5_MTASE_2"/>
    <property type="match status" value="1"/>
</dbReference>